<feature type="binding site" evidence="13">
    <location>
        <position position="94"/>
    </location>
    <ligand>
        <name>Mg(2+)</name>
        <dbReference type="ChEBI" id="CHEBI:18420"/>
        <label>1</label>
    </ligand>
</feature>
<dbReference type="EMBL" id="LR699119">
    <property type="protein sequence ID" value="VVC74812.1"/>
    <property type="molecule type" value="Genomic_DNA"/>
</dbReference>
<evidence type="ECO:0000256" key="10">
    <source>
        <dbReference type="ARBA" id="ARBA00030308"/>
    </source>
</evidence>
<comment type="function">
    <text evidence="8">Acts on ADP-mannose and ADP-glucose as well as ADP-ribose. Prevents glycogen biosynthesis. The reaction catalyzed by this enzyme is a limiting step of the gluconeogenic process.</text>
</comment>
<keyword evidence="5 13" id="KW-0479">Metal-binding</keyword>
<dbReference type="OrthoDB" id="5292471at2"/>
<evidence type="ECO:0000256" key="3">
    <source>
        <dbReference type="ARBA" id="ARBA00012453"/>
    </source>
</evidence>
<evidence type="ECO:0000256" key="13">
    <source>
        <dbReference type="PIRSR" id="PIRSR604385-2"/>
    </source>
</evidence>
<evidence type="ECO:0000256" key="8">
    <source>
        <dbReference type="ARBA" id="ARBA00025164"/>
    </source>
</evidence>
<keyword evidence="6" id="KW-0378">Hydrolase</keyword>
<proteinExistence type="inferred from homology"/>
<dbReference type="Pfam" id="PF00293">
    <property type="entry name" value="NUDIX"/>
    <property type="match status" value="1"/>
</dbReference>
<comment type="catalytic activity">
    <reaction evidence="12">
        <text>ADP-D-ribose + H2O = D-ribose 5-phosphate + AMP + 2 H(+)</text>
        <dbReference type="Rhea" id="RHEA:10412"/>
        <dbReference type="ChEBI" id="CHEBI:15377"/>
        <dbReference type="ChEBI" id="CHEBI:15378"/>
        <dbReference type="ChEBI" id="CHEBI:57967"/>
        <dbReference type="ChEBI" id="CHEBI:78346"/>
        <dbReference type="ChEBI" id="CHEBI:456215"/>
        <dbReference type="EC" id="3.6.1.13"/>
    </reaction>
</comment>
<evidence type="ECO:0000256" key="9">
    <source>
        <dbReference type="ARBA" id="ARBA00030162"/>
    </source>
</evidence>
<reference evidence="15 16" key="1">
    <citation type="submission" date="2019-08" db="EMBL/GenBank/DDBJ databases">
        <authorList>
            <person name="Guy L."/>
        </authorList>
    </citation>
    <scope>NUCLEOTIDE SEQUENCE [LARGE SCALE GENOMIC DNA]</scope>
    <source>
        <strain evidence="15 16">SGT-108</strain>
    </source>
</reference>
<dbReference type="NCBIfam" id="TIGR00052">
    <property type="entry name" value="nudix-type nucleoside diphosphatase, YffH/AdpP family"/>
    <property type="match status" value="1"/>
</dbReference>
<evidence type="ECO:0000256" key="7">
    <source>
        <dbReference type="ARBA" id="ARBA00022842"/>
    </source>
</evidence>
<evidence type="ECO:0000256" key="2">
    <source>
        <dbReference type="ARBA" id="ARBA00007482"/>
    </source>
</evidence>
<dbReference type="PANTHER" id="PTHR11839:SF5">
    <property type="entry name" value="ADP-RIBOSE PYROPHOSPHATASE"/>
    <property type="match status" value="1"/>
</dbReference>
<dbReference type="AlphaFoldDB" id="A0A5E4PE20"/>
<evidence type="ECO:0000256" key="12">
    <source>
        <dbReference type="ARBA" id="ARBA00049546"/>
    </source>
</evidence>
<dbReference type="GO" id="GO:0019693">
    <property type="term" value="P:ribose phosphate metabolic process"/>
    <property type="evidence" value="ECO:0007669"/>
    <property type="project" value="TreeGrafter"/>
</dbReference>
<evidence type="ECO:0000256" key="5">
    <source>
        <dbReference type="ARBA" id="ARBA00022723"/>
    </source>
</evidence>
<name>A0A5E4PE20_9COXI</name>
<dbReference type="GO" id="GO:0005829">
    <property type="term" value="C:cytosol"/>
    <property type="evidence" value="ECO:0007669"/>
    <property type="project" value="TreeGrafter"/>
</dbReference>
<keyword evidence="7 13" id="KW-0460">Magnesium</keyword>
<dbReference type="PANTHER" id="PTHR11839">
    <property type="entry name" value="UDP/ADP-SUGAR PYROPHOSPHATASE"/>
    <property type="match status" value="1"/>
</dbReference>
<dbReference type="PROSITE" id="PS51462">
    <property type="entry name" value="NUDIX"/>
    <property type="match status" value="1"/>
</dbReference>
<evidence type="ECO:0000256" key="6">
    <source>
        <dbReference type="ARBA" id="ARBA00022801"/>
    </source>
</evidence>
<evidence type="ECO:0000256" key="1">
    <source>
        <dbReference type="ARBA" id="ARBA00001946"/>
    </source>
</evidence>
<dbReference type="EC" id="3.6.1.13" evidence="3"/>
<dbReference type="Proteomes" id="UP000324194">
    <property type="component" value="Chromosome 1"/>
</dbReference>
<comment type="similarity">
    <text evidence="2">Belongs to the Nudix hydrolase family. NudF subfamily.</text>
</comment>
<evidence type="ECO:0000259" key="14">
    <source>
        <dbReference type="PROSITE" id="PS51462"/>
    </source>
</evidence>
<dbReference type="GO" id="GO:0019144">
    <property type="term" value="F:ADP-sugar diphosphatase activity"/>
    <property type="evidence" value="ECO:0007669"/>
    <property type="project" value="TreeGrafter"/>
</dbReference>
<feature type="binding site" evidence="13">
    <location>
        <position position="114"/>
    </location>
    <ligand>
        <name>Mg(2+)</name>
        <dbReference type="ChEBI" id="CHEBI:18420"/>
        <label>1</label>
    </ligand>
</feature>
<evidence type="ECO:0000313" key="15">
    <source>
        <dbReference type="EMBL" id="VVC74812.1"/>
    </source>
</evidence>
<dbReference type="GO" id="GO:0046872">
    <property type="term" value="F:metal ion binding"/>
    <property type="evidence" value="ECO:0007669"/>
    <property type="project" value="UniProtKB-KW"/>
</dbReference>
<evidence type="ECO:0000256" key="4">
    <source>
        <dbReference type="ARBA" id="ARBA00013297"/>
    </source>
</evidence>
<dbReference type="SUPFAM" id="SSF55811">
    <property type="entry name" value="Nudix"/>
    <property type="match status" value="1"/>
</dbReference>
<dbReference type="InterPro" id="IPR000086">
    <property type="entry name" value="NUDIX_hydrolase_dom"/>
</dbReference>
<comment type="cofactor">
    <cofactor evidence="1 13">
        <name>Mg(2+)</name>
        <dbReference type="ChEBI" id="CHEBI:18420"/>
    </cofactor>
</comment>
<dbReference type="RefSeq" id="WP_148337557.1">
    <property type="nucleotide sequence ID" value="NZ_LR699119.1"/>
</dbReference>
<evidence type="ECO:0000256" key="11">
    <source>
        <dbReference type="ARBA" id="ARBA00033056"/>
    </source>
</evidence>
<protein>
    <recommendedName>
        <fullName evidence="4">ADP-ribose pyrophosphatase</fullName>
        <ecNumber evidence="3">3.6.1.13</ecNumber>
    </recommendedName>
    <alternativeName>
        <fullName evidence="9">ADP-ribose diphosphatase</fullName>
    </alternativeName>
    <alternativeName>
        <fullName evidence="11">ADP-ribose phosphohydrolase</fullName>
    </alternativeName>
    <alternativeName>
        <fullName evidence="10">Adenosine diphosphoribose pyrophosphatase</fullName>
    </alternativeName>
</protein>
<dbReference type="GO" id="GO:0006753">
    <property type="term" value="P:nucleoside phosphate metabolic process"/>
    <property type="evidence" value="ECO:0007669"/>
    <property type="project" value="TreeGrafter"/>
</dbReference>
<dbReference type="CDD" id="cd24155">
    <property type="entry name" value="NUDIX_ADPRase"/>
    <property type="match status" value="1"/>
</dbReference>
<evidence type="ECO:0000313" key="16">
    <source>
        <dbReference type="Proteomes" id="UP000324194"/>
    </source>
</evidence>
<gene>
    <name evidence="15" type="primary">nudF</name>
    <name evidence="15" type="ORF">AQUSIP_00840</name>
</gene>
<dbReference type="InterPro" id="IPR015797">
    <property type="entry name" value="NUDIX_hydrolase-like_dom_sf"/>
</dbReference>
<dbReference type="PROSITE" id="PS00893">
    <property type="entry name" value="NUDIX_BOX"/>
    <property type="match status" value="1"/>
</dbReference>
<dbReference type="KEGG" id="asip:AQUSIP_00840"/>
<dbReference type="Gene3D" id="3.90.79.10">
    <property type="entry name" value="Nucleoside Triphosphate Pyrophosphohydrolase"/>
    <property type="match status" value="1"/>
</dbReference>
<dbReference type="InterPro" id="IPR004385">
    <property type="entry name" value="NDP_pyrophosphatase"/>
</dbReference>
<dbReference type="GO" id="GO:0047631">
    <property type="term" value="F:ADP-ribose diphosphatase activity"/>
    <property type="evidence" value="ECO:0007669"/>
    <property type="project" value="UniProtKB-EC"/>
</dbReference>
<feature type="binding site" evidence="13">
    <location>
        <position position="162"/>
    </location>
    <ligand>
        <name>Mg(2+)</name>
        <dbReference type="ChEBI" id="CHEBI:18420"/>
        <label>1</label>
    </ligand>
</feature>
<accession>A0A5E4PE20</accession>
<keyword evidence="16" id="KW-1185">Reference proteome</keyword>
<feature type="domain" description="Nudix hydrolase" evidence="14">
    <location>
        <begin position="53"/>
        <end position="191"/>
    </location>
</feature>
<organism evidence="15 16">
    <name type="scientific">Aquicella siphonis</name>
    <dbReference type="NCBI Taxonomy" id="254247"/>
    <lineage>
        <taxon>Bacteria</taxon>
        <taxon>Pseudomonadati</taxon>
        <taxon>Pseudomonadota</taxon>
        <taxon>Gammaproteobacteria</taxon>
        <taxon>Legionellales</taxon>
        <taxon>Coxiellaceae</taxon>
        <taxon>Aquicella</taxon>
    </lineage>
</organism>
<dbReference type="InterPro" id="IPR020084">
    <property type="entry name" value="NUDIX_hydrolase_CS"/>
</dbReference>
<sequence length="209" mass="23836">MTEEKIQSFTKNDFEIVNRKTVYEGFFSMVRYQLRYRLFDGGWSSTLTREVMERKSAAGILPYDPILDHVVLIEQFRPGSLAAPDSPWLLEVVAGVLDPDENPADVAAREAVEEAGCEILDLYPICEYFVSPGGSNEYFSLYCGRIDASEAGGIHGLKEENEDIRTFTLQADEAFMLLQEGKIRTSPAIISLQWLQLNRDWLRQLWQTK</sequence>
<feature type="binding site" evidence="13">
    <location>
        <position position="110"/>
    </location>
    <ligand>
        <name>Mg(2+)</name>
        <dbReference type="ChEBI" id="CHEBI:18420"/>
        <label>1</label>
    </ligand>
</feature>